<dbReference type="OrthoDB" id="1443931at2"/>
<feature type="chain" id="PRO_5001782693" description="Lipoprotein" evidence="1">
    <location>
        <begin position="21"/>
        <end position="170"/>
    </location>
</feature>
<sequence length="170" mass="19144">MKKIILVGLLLMLVSCKDQAPGAAEHTTEESALQLTNADIKISFVEFELDGQVKSITQNWKAYNQLEETTSNLKRADVSFFKENHDMLETLIADFSTTVPERLSSPAVLARIVALENAMYKLENVVNISSHSQQKEVVASIEDVLKAHTNLKFQMNKKVERDAQKIQRPN</sequence>
<comment type="caution">
    <text evidence="2">The sequence shown here is derived from an EMBL/GenBank/DDBJ whole genome shotgun (WGS) entry which is preliminary data.</text>
</comment>
<organism evidence="2 3">
    <name type="scientific">Mangrovimonas yunxiaonensis</name>
    <dbReference type="NCBI Taxonomy" id="1197477"/>
    <lineage>
        <taxon>Bacteria</taxon>
        <taxon>Pseudomonadati</taxon>
        <taxon>Bacteroidota</taxon>
        <taxon>Flavobacteriia</taxon>
        <taxon>Flavobacteriales</taxon>
        <taxon>Flavobacteriaceae</taxon>
        <taxon>Mangrovimonas</taxon>
    </lineage>
</organism>
<dbReference type="STRING" id="1197477.IA57_04535"/>
<reference evidence="3" key="2">
    <citation type="submission" date="2014-07" db="EMBL/GenBank/DDBJ databases">
        <title>Genome sequence of Mangrovimonas yunxiaonensis.</title>
        <authorList>
            <person name="Li Y."/>
            <person name="Zheng T."/>
        </authorList>
    </citation>
    <scope>NUCLEOTIDE SEQUENCE [LARGE SCALE GENOMIC DNA]</scope>
    <source>
        <strain evidence="3">LY01</strain>
    </source>
</reference>
<reference evidence="2 3" key="1">
    <citation type="journal article" date="2014" name="Genome Announc.">
        <title>Draft Genome Sequence of the Algicidal Bacterium Mangrovimonas yunxiaonensis Strain LY01.</title>
        <authorList>
            <person name="Li Y."/>
            <person name="Zhu H."/>
            <person name="Li C."/>
            <person name="Zhang H."/>
            <person name="Chen Z."/>
            <person name="Zheng W."/>
            <person name="Xu H."/>
            <person name="Zheng T."/>
        </authorList>
    </citation>
    <scope>NUCLEOTIDE SEQUENCE [LARGE SCALE GENOMIC DNA]</scope>
    <source>
        <strain evidence="2 3">LY01</strain>
    </source>
</reference>
<dbReference type="eggNOG" id="ENOG5032W2Y">
    <property type="taxonomic scope" value="Bacteria"/>
</dbReference>
<keyword evidence="3" id="KW-1185">Reference proteome</keyword>
<evidence type="ECO:0008006" key="4">
    <source>
        <dbReference type="Google" id="ProtNLM"/>
    </source>
</evidence>
<evidence type="ECO:0000313" key="3">
    <source>
        <dbReference type="Proteomes" id="UP000028521"/>
    </source>
</evidence>
<dbReference type="Proteomes" id="UP000028521">
    <property type="component" value="Unassembled WGS sequence"/>
</dbReference>
<dbReference type="PROSITE" id="PS51257">
    <property type="entry name" value="PROKAR_LIPOPROTEIN"/>
    <property type="match status" value="1"/>
</dbReference>
<evidence type="ECO:0000256" key="1">
    <source>
        <dbReference type="SAM" id="SignalP"/>
    </source>
</evidence>
<keyword evidence="1" id="KW-0732">Signal</keyword>
<dbReference type="AlphaFoldDB" id="A0A084TK69"/>
<proteinExistence type="predicted"/>
<gene>
    <name evidence="2" type="ORF">IA57_04535</name>
</gene>
<evidence type="ECO:0000313" key="2">
    <source>
        <dbReference type="EMBL" id="KFB01105.1"/>
    </source>
</evidence>
<dbReference type="EMBL" id="JPFK01000005">
    <property type="protein sequence ID" value="KFB01105.1"/>
    <property type="molecule type" value="Genomic_DNA"/>
</dbReference>
<feature type="signal peptide" evidence="1">
    <location>
        <begin position="1"/>
        <end position="20"/>
    </location>
</feature>
<dbReference type="RefSeq" id="WP_036119789.1">
    <property type="nucleotide sequence ID" value="NZ_BMET01000001.1"/>
</dbReference>
<name>A0A084TK69_9FLAO</name>
<accession>A0A084TK69</accession>
<protein>
    <recommendedName>
        <fullName evidence="4">Lipoprotein</fullName>
    </recommendedName>
</protein>